<proteinExistence type="inferred from homology"/>
<dbReference type="PROSITE" id="PS00065">
    <property type="entry name" value="D_2_HYDROXYACID_DH_1"/>
    <property type="match status" value="1"/>
</dbReference>
<dbReference type="RefSeq" id="WP_234982699.1">
    <property type="nucleotide sequence ID" value="NZ_FQVW01000032.1"/>
</dbReference>
<dbReference type="GO" id="GO:0030267">
    <property type="term" value="F:glyoxylate reductase (NADPH) activity"/>
    <property type="evidence" value="ECO:0007669"/>
    <property type="project" value="TreeGrafter"/>
</dbReference>
<dbReference type="PANTHER" id="PTHR10996:SF283">
    <property type="entry name" value="GLYOXYLATE_HYDROXYPYRUVATE REDUCTASE B"/>
    <property type="match status" value="1"/>
</dbReference>
<accession>A0A1M5JP69</accession>
<dbReference type="InterPro" id="IPR050223">
    <property type="entry name" value="D-isomer_2-hydroxyacid_DH"/>
</dbReference>
<dbReference type="Pfam" id="PF00389">
    <property type="entry name" value="2-Hacid_dh"/>
    <property type="match status" value="1"/>
</dbReference>
<feature type="domain" description="D-isomer specific 2-hydroxyacid dehydrogenase NAD-binding" evidence="5">
    <location>
        <begin position="112"/>
        <end position="290"/>
    </location>
</feature>
<reference evidence="6 7" key="1">
    <citation type="submission" date="2016-11" db="EMBL/GenBank/DDBJ databases">
        <authorList>
            <person name="Jaros S."/>
            <person name="Januszkiewicz K."/>
            <person name="Wedrychowicz H."/>
        </authorList>
    </citation>
    <scope>NUCLEOTIDE SEQUENCE [LARGE SCALE GENOMIC DNA]</scope>
    <source>
        <strain evidence="6 7">IBRC-M 10683</strain>
    </source>
</reference>
<evidence type="ECO:0000313" key="6">
    <source>
        <dbReference type="EMBL" id="SHG42367.1"/>
    </source>
</evidence>
<gene>
    <name evidence="6" type="ORF">SAMN05216225_103236</name>
</gene>
<dbReference type="GO" id="GO:0005829">
    <property type="term" value="C:cytosol"/>
    <property type="evidence" value="ECO:0007669"/>
    <property type="project" value="TreeGrafter"/>
</dbReference>
<keyword evidence="7" id="KW-1185">Reference proteome</keyword>
<keyword evidence="2 3" id="KW-0560">Oxidoreductase</keyword>
<dbReference type="SUPFAM" id="SSF51735">
    <property type="entry name" value="NAD(P)-binding Rossmann-fold domains"/>
    <property type="match status" value="1"/>
</dbReference>
<evidence type="ECO:0000313" key="7">
    <source>
        <dbReference type="Proteomes" id="UP000183988"/>
    </source>
</evidence>
<dbReference type="AlphaFoldDB" id="A0A1M5JP69"/>
<dbReference type="InterPro" id="IPR029752">
    <property type="entry name" value="D-isomer_DH_CS1"/>
</dbReference>
<sequence>MKKKPQIFITRKLPEHILEPFRDKFEIKMWESEDKPVPNNILHNEVEKADGLLCLISERIDRALIDRATNLKIIANMAVGYDNIDVNYATEKGIIVTNTPDVLSETTADLTFSLLMATARRIIEASDYLRENKWENWSPYALAGTDIFGKTIGIVGMGRIGEAVARRAKGFGMKITYHNRNRKPEAEKSLGALYREFDELLTEADYVVSLVPLTGATKYLFDKNVFEKMKSSAIFINVSRGQVVDETALVNALQENQIKAAGLDVFEKEPIQNDHPLLNFDNVVCLPHIGSASVETRTRMLELCMENLDGFFNGSGPVTPIS</sequence>
<feature type="domain" description="D-isomer specific 2-hydroxyacid dehydrogenase catalytic" evidence="4">
    <location>
        <begin position="7"/>
        <end position="317"/>
    </location>
</feature>
<comment type="similarity">
    <text evidence="1 3">Belongs to the D-isomer specific 2-hydroxyacid dehydrogenase family.</text>
</comment>
<dbReference type="PROSITE" id="PS00671">
    <property type="entry name" value="D_2_HYDROXYACID_DH_3"/>
    <property type="match status" value="1"/>
</dbReference>
<evidence type="ECO:0000256" key="2">
    <source>
        <dbReference type="ARBA" id="ARBA00023002"/>
    </source>
</evidence>
<dbReference type="Proteomes" id="UP000183988">
    <property type="component" value="Unassembled WGS sequence"/>
</dbReference>
<dbReference type="EMBL" id="FQVW01000032">
    <property type="protein sequence ID" value="SHG42367.1"/>
    <property type="molecule type" value="Genomic_DNA"/>
</dbReference>
<dbReference type="InterPro" id="IPR006139">
    <property type="entry name" value="D-isomer_2_OHA_DH_cat_dom"/>
</dbReference>
<dbReference type="GO" id="GO:0016618">
    <property type="term" value="F:hydroxypyruvate reductase [NAD(P)H] activity"/>
    <property type="evidence" value="ECO:0007669"/>
    <property type="project" value="TreeGrafter"/>
</dbReference>
<dbReference type="FunFam" id="3.40.50.720:FF:000462">
    <property type="entry name" value="Glyoxylate reductase (NADP+)"/>
    <property type="match status" value="1"/>
</dbReference>
<organism evidence="6 7">
    <name type="scientific">Ornithinibacillus halophilus</name>
    <dbReference type="NCBI Taxonomy" id="930117"/>
    <lineage>
        <taxon>Bacteria</taxon>
        <taxon>Bacillati</taxon>
        <taxon>Bacillota</taxon>
        <taxon>Bacilli</taxon>
        <taxon>Bacillales</taxon>
        <taxon>Bacillaceae</taxon>
        <taxon>Ornithinibacillus</taxon>
    </lineage>
</organism>
<evidence type="ECO:0000256" key="3">
    <source>
        <dbReference type="RuleBase" id="RU003719"/>
    </source>
</evidence>
<dbReference type="STRING" id="930117.SAMN05216225_103236"/>
<dbReference type="Gene3D" id="3.40.50.720">
    <property type="entry name" value="NAD(P)-binding Rossmann-like Domain"/>
    <property type="match status" value="2"/>
</dbReference>
<dbReference type="InterPro" id="IPR029753">
    <property type="entry name" value="D-isomer_DH_CS"/>
</dbReference>
<dbReference type="InterPro" id="IPR006140">
    <property type="entry name" value="D-isomer_DH_NAD-bd"/>
</dbReference>
<evidence type="ECO:0000259" key="4">
    <source>
        <dbReference type="Pfam" id="PF00389"/>
    </source>
</evidence>
<dbReference type="GO" id="GO:0051287">
    <property type="term" value="F:NAD binding"/>
    <property type="evidence" value="ECO:0007669"/>
    <property type="project" value="InterPro"/>
</dbReference>
<name>A0A1M5JP69_9BACI</name>
<dbReference type="Pfam" id="PF02826">
    <property type="entry name" value="2-Hacid_dh_C"/>
    <property type="match status" value="1"/>
</dbReference>
<dbReference type="SUPFAM" id="SSF52283">
    <property type="entry name" value="Formate/glycerate dehydrogenase catalytic domain-like"/>
    <property type="match status" value="1"/>
</dbReference>
<protein>
    <submittedName>
        <fullName evidence="6">Glyoxylate reductase</fullName>
    </submittedName>
</protein>
<dbReference type="CDD" id="cd05301">
    <property type="entry name" value="GDH"/>
    <property type="match status" value="1"/>
</dbReference>
<evidence type="ECO:0000256" key="1">
    <source>
        <dbReference type="ARBA" id="ARBA00005854"/>
    </source>
</evidence>
<dbReference type="PANTHER" id="PTHR10996">
    <property type="entry name" value="2-HYDROXYACID DEHYDROGENASE-RELATED"/>
    <property type="match status" value="1"/>
</dbReference>
<dbReference type="InterPro" id="IPR036291">
    <property type="entry name" value="NAD(P)-bd_dom_sf"/>
</dbReference>
<evidence type="ECO:0000259" key="5">
    <source>
        <dbReference type="Pfam" id="PF02826"/>
    </source>
</evidence>